<evidence type="ECO:0000256" key="2">
    <source>
        <dbReference type="ARBA" id="ARBA00004496"/>
    </source>
</evidence>
<comment type="function">
    <text evidence="7">A cysteine desulfhydrase that generates hydrogen sulfide, H(2)S. The H(2)S produced by this enzyme modulates the balance between respiration and glycolysis, and contributes to redox homeostasis. Probably eliminates toxic levels of Cys (which can induce oxidative stress).</text>
</comment>
<organism evidence="9 10">
    <name type="scientific">Brevibacterium aurantiacum</name>
    <dbReference type="NCBI Taxonomy" id="273384"/>
    <lineage>
        <taxon>Bacteria</taxon>
        <taxon>Bacillati</taxon>
        <taxon>Actinomycetota</taxon>
        <taxon>Actinomycetes</taxon>
        <taxon>Micrococcales</taxon>
        <taxon>Brevibacteriaceae</taxon>
        <taxon>Brevibacterium</taxon>
    </lineage>
</organism>
<comment type="cofactor">
    <cofactor evidence="1 7">
        <name>pyridoxal 5'-phosphate</name>
        <dbReference type="ChEBI" id="CHEBI:597326"/>
    </cofactor>
</comment>
<keyword evidence="4 7" id="KW-0663">Pyridoxal phosphate</keyword>
<dbReference type="GO" id="GO:0030170">
    <property type="term" value="F:pyridoxal phosphate binding"/>
    <property type="evidence" value="ECO:0007669"/>
    <property type="project" value="UniProtKB-UniRule"/>
</dbReference>
<comment type="catalytic activity">
    <reaction evidence="7">
        <text>L-cysteine + H2O = hydrogen sulfide + pyruvate + NH4(+) + H(+)</text>
        <dbReference type="Rhea" id="RHEA:24931"/>
        <dbReference type="ChEBI" id="CHEBI:15361"/>
        <dbReference type="ChEBI" id="CHEBI:15377"/>
        <dbReference type="ChEBI" id="CHEBI:15378"/>
        <dbReference type="ChEBI" id="CHEBI:28938"/>
        <dbReference type="ChEBI" id="CHEBI:29919"/>
        <dbReference type="ChEBI" id="CHEBI:35235"/>
        <dbReference type="EC" id="4.4.1.1"/>
    </reaction>
</comment>
<evidence type="ECO:0000313" key="10">
    <source>
        <dbReference type="Proteomes" id="UP000094793"/>
    </source>
</evidence>
<dbReference type="InterPro" id="IPR036052">
    <property type="entry name" value="TrpB-like_PALP_sf"/>
</dbReference>
<keyword evidence="5 7" id="KW-0456">Lyase</keyword>
<dbReference type="SUPFAM" id="SSF53686">
    <property type="entry name" value="Tryptophan synthase beta subunit-like PLP-dependent enzymes"/>
    <property type="match status" value="1"/>
</dbReference>
<proteinExistence type="inferred from homology"/>
<reference evidence="10" key="1">
    <citation type="submission" date="2016-09" db="EMBL/GenBank/DDBJ databases">
        <title>Complete Genome Sequence of Brevibacterium linens SMQ-1335.</title>
        <authorList>
            <person name="de Melo A.G."/>
            <person name="Labrie S.J."/>
            <person name="Dumaresq J."/>
            <person name="Roberts R.J."/>
            <person name="Tremblay D.M."/>
            <person name="Moineau S."/>
        </authorList>
    </citation>
    <scope>NUCLEOTIDE SEQUENCE [LARGE SCALE GENOMIC DNA]</scope>
    <source>
        <strain evidence="10">SMQ-1335</strain>
    </source>
</reference>
<dbReference type="AlphaFoldDB" id="A0A1D7VYU6"/>
<dbReference type="Gene3D" id="3.40.50.1100">
    <property type="match status" value="2"/>
</dbReference>
<dbReference type="Proteomes" id="UP000094793">
    <property type="component" value="Chromosome"/>
</dbReference>
<evidence type="ECO:0000256" key="1">
    <source>
        <dbReference type="ARBA" id="ARBA00001933"/>
    </source>
</evidence>
<dbReference type="InterPro" id="IPR050214">
    <property type="entry name" value="Cys_Synth/Cystath_Beta-Synth"/>
</dbReference>
<dbReference type="InterPro" id="IPR001926">
    <property type="entry name" value="TrpB-like_PALP"/>
</dbReference>
<feature type="modified residue" description="N6-(pyridoxal phosphate)lysine" evidence="7">
    <location>
        <position position="98"/>
    </location>
</feature>
<dbReference type="GO" id="GO:0019450">
    <property type="term" value="P:L-cysteine catabolic process to pyruvate"/>
    <property type="evidence" value="ECO:0007669"/>
    <property type="project" value="UniProtKB-UniRule"/>
</dbReference>
<accession>A0A1D7VYU6</accession>
<dbReference type="GO" id="GO:0005737">
    <property type="term" value="C:cytoplasm"/>
    <property type="evidence" value="ECO:0007669"/>
    <property type="project" value="UniProtKB-SubCell"/>
</dbReference>
<name>A0A1D7VYU6_BREAU</name>
<comment type="function">
    <text evidence="6">A cysteine desulfhydrase that generates hydrogen sulfide, H(2)S. The H(2)S produced by this enzyme stimulates respiration in M.tuberculosis, mediated primarily via cytochrome bd with a lesser contribution from cytochrome bc1/aa3. H(2)S modulates the balance between respiration and glycolysis, and also contributes to redox homeostasis. Probably eliminates toxic levels of Cys (which can induce oxidative stress).</text>
</comment>
<keyword evidence="3 7" id="KW-0963">Cytoplasm</keyword>
<dbReference type="EC" id="4.4.1.1" evidence="7"/>
<comment type="similarity">
    <text evidence="7">Belongs to the cysteine synthase/cystathionine beta-synthase family. Cds1 subfamily.</text>
</comment>
<evidence type="ECO:0000259" key="8">
    <source>
        <dbReference type="Pfam" id="PF00291"/>
    </source>
</evidence>
<keyword evidence="9" id="KW-0808">Transferase</keyword>
<dbReference type="PATRIC" id="fig|1703.10.peg.217"/>
<dbReference type="Pfam" id="PF00291">
    <property type="entry name" value="PALP"/>
    <property type="match status" value="1"/>
</dbReference>
<gene>
    <name evidence="7" type="primary">cds1</name>
    <name evidence="9" type="ORF">BLSMQ_0209</name>
</gene>
<dbReference type="EMBL" id="CP017150">
    <property type="protein sequence ID" value="AOP51931.1"/>
    <property type="molecule type" value="Genomic_DNA"/>
</dbReference>
<dbReference type="GO" id="GO:0016740">
    <property type="term" value="F:transferase activity"/>
    <property type="evidence" value="ECO:0007669"/>
    <property type="project" value="UniProtKB-KW"/>
</dbReference>
<dbReference type="HAMAP" id="MF_00868">
    <property type="entry name" value="Cds1"/>
    <property type="match status" value="1"/>
</dbReference>
<evidence type="ECO:0000256" key="4">
    <source>
        <dbReference type="ARBA" id="ARBA00022898"/>
    </source>
</evidence>
<evidence type="ECO:0000256" key="3">
    <source>
        <dbReference type="ARBA" id="ARBA00022490"/>
    </source>
</evidence>
<dbReference type="InterPro" id="IPR047586">
    <property type="entry name" value="Cds1"/>
</dbReference>
<feature type="domain" description="Tryptophan synthase beta chain-like PALP" evidence="8">
    <location>
        <begin position="69"/>
        <end position="359"/>
    </location>
</feature>
<protein>
    <recommendedName>
        <fullName evidence="7">L-cysteine desulfhydrase Cds1</fullName>
        <ecNumber evidence="7">4.4.1.1</ecNumber>
    </recommendedName>
</protein>
<dbReference type="KEGG" id="blin:BLSMQ_0209"/>
<comment type="subcellular location">
    <subcellularLocation>
        <location evidence="2">Cytoplasm</location>
    </subcellularLocation>
</comment>
<evidence type="ECO:0000313" key="9">
    <source>
        <dbReference type="EMBL" id="AOP51931.1"/>
    </source>
</evidence>
<dbReference type="FunFam" id="3.40.50.1100:FF:000015">
    <property type="entry name" value="Cysteine synthase B"/>
    <property type="match status" value="1"/>
</dbReference>
<evidence type="ECO:0000256" key="5">
    <source>
        <dbReference type="ARBA" id="ARBA00023239"/>
    </source>
</evidence>
<evidence type="ECO:0000256" key="7">
    <source>
        <dbReference type="HAMAP-Rule" id="MF_00868"/>
    </source>
</evidence>
<sequence length="399" mass="43169">MRFVSAGASSVGAVASSGISHKLEAMTDSHDHTSVPAEDDIDRYDPQARQWLAGAIRAVKSDANRSSDTHLLHVPLPSDWGIDLYLKDESSHPTGSLKHRLARSLFLHALCNGWIRPGRPVVEASSGSTAVSEAYFAQLIGVPFIAVMARSTSAQKISLIEFYGGTCHFVDNANEVYEVAADLAAESGGHYMDQFTYAERATDWRGNNNIAESIFDQMSSETHPEPSWIIATAGTGGTSATLARYVRYTGRATGICVADPDNSAFFAGWRDHDPAATTDQGSRIEGIGRQRVEASFIASSIDRMMHVPDAAAIASIQLLETLMGRRAGASTGTGLWAAFRIVSQMKAAGQTGSLVSLICDPGERYLDKYYSSQWLTEAEIDATGYRERLDEFMTTGVLK</sequence>
<evidence type="ECO:0000256" key="6">
    <source>
        <dbReference type="ARBA" id="ARBA00055251"/>
    </source>
</evidence>
<dbReference type="eggNOG" id="COG0031">
    <property type="taxonomic scope" value="Bacteria"/>
</dbReference>
<dbReference type="GO" id="GO:0080146">
    <property type="term" value="F:L-cysteine desulfhydrase activity"/>
    <property type="evidence" value="ECO:0007669"/>
    <property type="project" value="RHEA"/>
</dbReference>
<dbReference type="PANTHER" id="PTHR10314">
    <property type="entry name" value="CYSTATHIONINE BETA-SYNTHASE"/>
    <property type="match status" value="1"/>
</dbReference>